<proteinExistence type="inferred from homology"/>
<organism evidence="5 6">
    <name type="scientific">Fusarium austroafricanum</name>
    <dbReference type="NCBI Taxonomy" id="2364996"/>
    <lineage>
        <taxon>Eukaryota</taxon>
        <taxon>Fungi</taxon>
        <taxon>Dikarya</taxon>
        <taxon>Ascomycota</taxon>
        <taxon>Pezizomycotina</taxon>
        <taxon>Sordariomycetes</taxon>
        <taxon>Hypocreomycetidae</taxon>
        <taxon>Hypocreales</taxon>
        <taxon>Nectriaceae</taxon>
        <taxon>Fusarium</taxon>
        <taxon>Fusarium concolor species complex</taxon>
    </lineage>
</organism>
<reference evidence="5" key="1">
    <citation type="submission" date="2020-01" db="EMBL/GenBank/DDBJ databases">
        <title>Identification and distribution of gene clusters putatively required for synthesis of sphingolipid metabolism inhibitors in phylogenetically diverse species of the filamentous fungus Fusarium.</title>
        <authorList>
            <person name="Kim H.-S."/>
            <person name="Busman M."/>
            <person name="Brown D.W."/>
            <person name="Divon H."/>
            <person name="Uhlig S."/>
            <person name="Proctor R.H."/>
        </authorList>
    </citation>
    <scope>NUCLEOTIDE SEQUENCE</scope>
    <source>
        <strain evidence="5">NRRL 53441</strain>
    </source>
</reference>
<dbReference type="EMBL" id="JAADJG010000591">
    <property type="protein sequence ID" value="KAF4442550.1"/>
    <property type="molecule type" value="Genomic_DNA"/>
</dbReference>
<dbReference type="InterPro" id="IPR045038">
    <property type="entry name" value="AIG2-like"/>
</dbReference>
<dbReference type="PANTHER" id="PTHR31544">
    <property type="entry name" value="AIG2-LIKE PROTEIN D"/>
    <property type="match status" value="1"/>
</dbReference>
<dbReference type="GO" id="GO:0016740">
    <property type="term" value="F:transferase activity"/>
    <property type="evidence" value="ECO:0007669"/>
    <property type="project" value="UniProtKB-KW"/>
</dbReference>
<protein>
    <recommendedName>
        <fullName evidence="3">Putative gamma-glutamylcyclotransferase</fullName>
    </recommendedName>
</protein>
<dbReference type="OrthoDB" id="3262926at2759"/>
<evidence type="ECO:0000259" key="4">
    <source>
        <dbReference type="Pfam" id="PF06094"/>
    </source>
</evidence>
<dbReference type="Proteomes" id="UP000605986">
    <property type="component" value="Unassembled WGS sequence"/>
</dbReference>
<evidence type="ECO:0000256" key="1">
    <source>
        <dbReference type="ARBA" id="ARBA00008861"/>
    </source>
</evidence>
<keyword evidence="6" id="KW-1185">Reference proteome</keyword>
<comment type="similarity">
    <text evidence="1">Belongs to the gamma-glutamylcyclotransferase family.</text>
</comment>
<dbReference type="SUPFAM" id="SSF110857">
    <property type="entry name" value="Gamma-glutamyl cyclotransferase-like"/>
    <property type="match status" value="1"/>
</dbReference>
<feature type="domain" description="Gamma-glutamylcyclotransferase AIG2-like" evidence="4">
    <location>
        <begin position="384"/>
        <end position="479"/>
    </location>
</feature>
<sequence>MFILAFHRTSVPRAKMALMQSVKSALGVPIRKSSAPILPLHNSKKHTPVRNAQPFRQVPLQDILPHDPHFSARQQIQAIDTDIRAIQEDLVYIGARLNALKDDTSENDIKRQLREMLCASSETMFVLRDLRRRLESKARKTRAVTQYCRFHNAFSIIKAMDILDILEAMAQATTTMDKAEVDEPAIRRWQSLFGYSSSDARQRIEEYRCSQPQIVVSDDHWNMVREKMVSQGFDREAYQYSCNTRKHSTSPRQELTKRQKRKLRASIFLVKLEGPLNTVGAVTQARGLPSDGGEVVFATDASGEASTFYEINGIDKMAIEGYLRASPYHSGFTSTFIRCMQARKNLSASSLYPTLGIDSTMPQHRVGSLDNVPRPAQNECPVWYFFYGTLADPVVLSKMLGFQPHYREAKIRGGLLKSWGQYKALVDDPDGGNEVMGKAFLVVSKEEEDSLRIYETDAYEVVRCLIEMEGGDMVNGLTFRFIEEAMD</sequence>
<dbReference type="InterPro" id="IPR013024">
    <property type="entry name" value="GGCT-like"/>
</dbReference>
<evidence type="ECO:0000256" key="3">
    <source>
        <dbReference type="ARBA" id="ARBA00030602"/>
    </source>
</evidence>
<evidence type="ECO:0000313" key="6">
    <source>
        <dbReference type="Proteomes" id="UP000605986"/>
    </source>
</evidence>
<evidence type="ECO:0000256" key="2">
    <source>
        <dbReference type="ARBA" id="ARBA00022679"/>
    </source>
</evidence>
<name>A0A8H4K2G1_9HYPO</name>
<evidence type="ECO:0000313" key="5">
    <source>
        <dbReference type="EMBL" id="KAF4442550.1"/>
    </source>
</evidence>
<dbReference type="CDD" id="cd06661">
    <property type="entry name" value="GGCT_like"/>
    <property type="match status" value="1"/>
</dbReference>
<dbReference type="InterPro" id="IPR009288">
    <property type="entry name" value="AIG2-like_dom"/>
</dbReference>
<dbReference type="Gene3D" id="3.10.490.10">
    <property type="entry name" value="Gamma-glutamyl cyclotransferase-like"/>
    <property type="match status" value="1"/>
</dbReference>
<dbReference type="AlphaFoldDB" id="A0A8H4K2G1"/>
<keyword evidence="2" id="KW-0808">Transferase</keyword>
<dbReference type="PANTHER" id="PTHR31544:SF4">
    <property type="entry name" value="GAMMA-GLUTAMYLCYCLOTRANSFERASE-RELATED"/>
    <property type="match status" value="1"/>
</dbReference>
<dbReference type="InterPro" id="IPR036568">
    <property type="entry name" value="GGCT-like_sf"/>
</dbReference>
<accession>A0A8H4K2G1</accession>
<dbReference type="Pfam" id="PF06094">
    <property type="entry name" value="GGACT"/>
    <property type="match status" value="1"/>
</dbReference>
<gene>
    <name evidence="5" type="ORF">F53441_11711</name>
</gene>
<comment type="caution">
    <text evidence="5">The sequence shown here is derived from an EMBL/GenBank/DDBJ whole genome shotgun (WGS) entry which is preliminary data.</text>
</comment>